<evidence type="ECO:0000256" key="1">
    <source>
        <dbReference type="SAM" id="SignalP"/>
    </source>
</evidence>
<feature type="signal peptide" evidence="1">
    <location>
        <begin position="1"/>
        <end position="21"/>
    </location>
</feature>
<reference evidence="2" key="2">
    <citation type="journal article" date="2023" name="IMA Fungus">
        <title>Comparative genomic study of the Penicillium genus elucidates a diverse pangenome and 15 lateral gene transfer events.</title>
        <authorList>
            <person name="Petersen C."/>
            <person name="Sorensen T."/>
            <person name="Nielsen M.R."/>
            <person name="Sondergaard T.E."/>
            <person name="Sorensen J.L."/>
            <person name="Fitzpatrick D.A."/>
            <person name="Frisvad J.C."/>
            <person name="Nielsen K.L."/>
        </authorList>
    </citation>
    <scope>NUCLEOTIDE SEQUENCE</scope>
    <source>
        <strain evidence="2">IBT 35673</strain>
    </source>
</reference>
<sequence>MHASTIITSLAIAMLPAVAVADWAELKDQLKLSSCGTVCSSILPAFSNDSFDDICNKLVEDGCAKAMITGDNDVGSIGFAKNGDVSCDDAKPAGQLTCTNAFREAVSSSTGFGKIGGTRSQQKSIYNADGVELGAIAMTGACLPIGETNACS</sequence>
<keyword evidence="1" id="KW-0732">Signal</keyword>
<evidence type="ECO:0000313" key="2">
    <source>
        <dbReference type="EMBL" id="KAJ5338904.1"/>
    </source>
</evidence>
<reference evidence="2" key="1">
    <citation type="submission" date="2022-12" db="EMBL/GenBank/DDBJ databases">
        <authorList>
            <person name="Petersen C."/>
        </authorList>
    </citation>
    <scope>NUCLEOTIDE SEQUENCE</scope>
    <source>
        <strain evidence="2">IBT 35673</strain>
    </source>
</reference>
<accession>A0A9W9QLE6</accession>
<name>A0A9W9QLE6_PENBR</name>
<dbReference type="Proteomes" id="UP001147695">
    <property type="component" value="Unassembled WGS sequence"/>
</dbReference>
<dbReference type="AlphaFoldDB" id="A0A9W9QLE6"/>
<comment type="caution">
    <text evidence="2">The sequence shown here is derived from an EMBL/GenBank/DDBJ whole genome shotgun (WGS) entry which is preliminary data.</text>
</comment>
<gene>
    <name evidence="2" type="ORF">N7452_005632</name>
</gene>
<organism evidence="2 3">
    <name type="scientific">Penicillium brevicompactum</name>
    <dbReference type="NCBI Taxonomy" id="5074"/>
    <lineage>
        <taxon>Eukaryota</taxon>
        <taxon>Fungi</taxon>
        <taxon>Dikarya</taxon>
        <taxon>Ascomycota</taxon>
        <taxon>Pezizomycotina</taxon>
        <taxon>Eurotiomycetes</taxon>
        <taxon>Eurotiomycetidae</taxon>
        <taxon>Eurotiales</taxon>
        <taxon>Aspergillaceae</taxon>
        <taxon>Penicillium</taxon>
    </lineage>
</organism>
<feature type="chain" id="PRO_5040872488" evidence="1">
    <location>
        <begin position="22"/>
        <end position="152"/>
    </location>
</feature>
<dbReference type="EMBL" id="JAPZBQ010000003">
    <property type="protein sequence ID" value="KAJ5338904.1"/>
    <property type="molecule type" value="Genomic_DNA"/>
</dbReference>
<evidence type="ECO:0000313" key="3">
    <source>
        <dbReference type="Proteomes" id="UP001147695"/>
    </source>
</evidence>
<protein>
    <submittedName>
        <fullName evidence="2">Uncharacterized protein</fullName>
    </submittedName>
</protein>
<proteinExistence type="predicted"/>